<dbReference type="PANTHER" id="PTHR43626:SF4">
    <property type="entry name" value="GCN5-RELATED N-ACETYLTRANSFERASE 2, CHLOROPLASTIC"/>
    <property type="match status" value="1"/>
</dbReference>
<keyword evidence="1" id="KW-0808">Transferase</keyword>
<dbReference type="Pfam" id="PF00583">
    <property type="entry name" value="Acetyltransf_1"/>
    <property type="match status" value="1"/>
</dbReference>
<evidence type="ECO:0000256" key="1">
    <source>
        <dbReference type="ARBA" id="ARBA00022679"/>
    </source>
</evidence>
<feature type="domain" description="N-acetyltransferase" evidence="3">
    <location>
        <begin position="1"/>
        <end position="143"/>
    </location>
</feature>
<dbReference type="InterPro" id="IPR000182">
    <property type="entry name" value="GNAT_dom"/>
</dbReference>
<reference evidence="4" key="1">
    <citation type="submission" date="2020-11" db="EMBL/GenBank/DDBJ databases">
        <title>Sequencing the genomes of 1000 actinobacteria strains.</title>
        <authorList>
            <person name="Klenk H.-P."/>
        </authorList>
    </citation>
    <scope>NUCLEOTIDE SEQUENCE</scope>
    <source>
        <strain evidence="4">DSM 45356</strain>
    </source>
</reference>
<sequence length="143" mass="15348">MIAYSTDVSVLDATRLTGFFVGWPAAPTAERHLAALRGSHRVVLALDGDRVVGFVNLISDGVLTGFVPWLEVLPEYQKRGIGAELVRRILAEAGHLYSVDLVCDPDVKPFYDRLGLFELVGMGVRNRAVLTGGPGAGESKGLV</sequence>
<keyword evidence="2" id="KW-0012">Acyltransferase</keyword>
<dbReference type="InterPro" id="IPR016181">
    <property type="entry name" value="Acyl_CoA_acyltransferase"/>
</dbReference>
<dbReference type="PANTHER" id="PTHR43626">
    <property type="entry name" value="ACYL-COA N-ACYLTRANSFERASE"/>
    <property type="match status" value="1"/>
</dbReference>
<dbReference type="InterPro" id="IPR045039">
    <property type="entry name" value="NSI-like"/>
</dbReference>
<dbReference type="RefSeq" id="WP_197008079.1">
    <property type="nucleotide sequence ID" value="NZ_BONS01000013.1"/>
</dbReference>
<proteinExistence type="predicted"/>
<dbReference type="SUPFAM" id="SSF55729">
    <property type="entry name" value="Acyl-CoA N-acyltransferases (Nat)"/>
    <property type="match status" value="1"/>
</dbReference>
<evidence type="ECO:0000256" key="2">
    <source>
        <dbReference type="ARBA" id="ARBA00023315"/>
    </source>
</evidence>
<keyword evidence="5" id="KW-1185">Reference proteome</keyword>
<accession>A0A8J7H0I5</accession>
<dbReference type="GO" id="GO:0008080">
    <property type="term" value="F:N-acetyltransferase activity"/>
    <property type="evidence" value="ECO:0007669"/>
    <property type="project" value="InterPro"/>
</dbReference>
<dbReference type="EMBL" id="JADOUF010000001">
    <property type="protein sequence ID" value="MBG6141695.1"/>
    <property type="molecule type" value="Genomic_DNA"/>
</dbReference>
<evidence type="ECO:0000259" key="3">
    <source>
        <dbReference type="PROSITE" id="PS51186"/>
    </source>
</evidence>
<name>A0A8J7H0I5_9ACTN</name>
<dbReference type="PROSITE" id="PS51186">
    <property type="entry name" value="GNAT"/>
    <property type="match status" value="1"/>
</dbReference>
<evidence type="ECO:0000313" key="4">
    <source>
        <dbReference type="EMBL" id="MBG6141695.1"/>
    </source>
</evidence>
<dbReference type="Proteomes" id="UP000622552">
    <property type="component" value="Unassembled WGS sequence"/>
</dbReference>
<protein>
    <submittedName>
        <fullName evidence="4">GNAT superfamily N-acetyltransferase</fullName>
    </submittedName>
</protein>
<dbReference type="AlphaFoldDB" id="A0A8J7H0I5"/>
<dbReference type="GO" id="GO:0005737">
    <property type="term" value="C:cytoplasm"/>
    <property type="evidence" value="ECO:0007669"/>
    <property type="project" value="TreeGrafter"/>
</dbReference>
<dbReference type="CDD" id="cd04301">
    <property type="entry name" value="NAT_SF"/>
    <property type="match status" value="1"/>
</dbReference>
<evidence type="ECO:0000313" key="5">
    <source>
        <dbReference type="Proteomes" id="UP000622552"/>
    </source>
</evidence>
<comment type="caution">
    <text evidence="4">The sequence shown here is derived from an EMBL/GenBank/DDBJ whole genome shotgun (WGS) entry which is preliminary data.</text>
</comment>
<gene>
    <name evidence="4" type="ORF">IW245_007889</name>
</gene>
<dbReference type="Gene3D" id="3.40.630.30">
    <property type="match status" value="1"/>
</dbReference>
<organism evidence="4 5">
    <name type="scientific">Longispora fulva</name>
    <dbReference type="NCBI Taxonomy" id="619741"/>
    <lineage>
        <taxon>Bacteria</taxon>
        <taxon>Bacillati</taxon>
        <taxon>Actinomycetota</taxon>
        <taxon>Actinomycetes</taxon>
        <taxon>Micromonosporales</taxon>
        <taxon>Micromonosporaceae</taxon>
        <taxon>Longispora</taxon>
    </lineage>
</organism>